<dbReference type="EMBL" id="KV454301">
    <property type="protein sequence ID" value="ODQ70047.1"/>
    <property type="molecule type" value="Genomic_DNA"/>
</dbReference>
<dbReference type="InterPro" id="IPR029058">
    <property type="entry name" value="AB_hydrolase_fold"/>
</dbReference>
<gene>
    <name evidence="1" type="ORF">LIPSTDRAFT_75046</name>
</gene>
<protein>
    <submittedName>
        <fullName evidence="1">Uncharacterized protein</fullName>
    </submittedName>
</protein>
<dbReference type="SUPFAM" id="SSF53474">
    <property type="entry name" value="alpha/beta-Hydrolases"/>
    <property type="match status" value="1"/>
</dbReference>
<proteinExistence type="predicted"/>
<dbReference type="AlphaFoldDB" id="A0A1E3PZ35"/>
<name>A0A1E3PZ35_LIPST</name>
<reference evidence="1 2" key="1">
    <citation type="journal article" date="2016" name="Proc. Natl. Acad. Sci. U.S.A.">
        <title>Comparative genomics of biotechnologically important yeasts.</title>
        <authorList>
            <person name="Riley R."/>
            <person name="Haridas S."/>
            <person name="Wolfe K.H."/>
            <person name="Lopes M.R."/>
            <person name="Hittinger C.T."/>
            <person name="Goeker M."/>
            <person name="Salamov A.A."/>
            <person name="Wisecaver J.H."/>
            <person name="Long T.M."/>
            <person name="Calvey C.H."/>
            <person name="Aerts A.L."/>
            <person name="Barry K.W."/>
            <person name="Choi C."/>
            <person name="Clum A."/>
            <person name="Coughlan A.Y."/>
            <person name="Deshpande S."/>
            <person name="Douglass A.P."/>
            <person name="Hanson S.J."/>
            <person name="Klenk H.-P."/>
            <person name="LaButti K.M."/>
            <person name="Lapidus A."/>
            <person name="Lindquist E.A."/>
            <person name="Lipzen A.M."/>
            <person name="Meier-Kolthoff J.P."/>
            <person name="Ohm R.A."/>
            <person name="Otillar R.P."/>
            <person name="Pangilinan J.L."/>
            <person name="Peng Y."/>
            <person name="Rokas A."/>
            <person name="Rosa C.A."/>
            <person name="Scheuner C."/>
            <person name="Sibirny A.A."/>
            <person name="Slot J.C."/>
            <person name="Stielow J.B."/>
            <person name="Sun H."/>
            <person name="Kurtzman C.P."/>
            <person name="Blackwell M."/>
            <person name="Grigoriev I.V."/>
            <person name="Jeffries T.W."/>
        </authorList>
    </citation>
    <scope>NUCLEOTIDE SEQUENCE [LARGE SCALE GENOMIC DNA]</scope>
    <source>
        <strain evidence="1 2">NRRL Y-11557</strain>
    </source>
</reference>
<organism evidence="1 2">
    <name type="scientific">Lipomyces starkeyi NRRL Y-11557</name>
    <dbReference type="NCBI Taxonomy" id="675824"/>
    <lineage>
        <taxon>Eukaryota</taxon>
        <taxon>Fungi</taxon>
        <taxon>Dikarya</taxon>
        <taxon>Ascomycota</taxon>
        <taxon>Saccharomycotina</taxon>
        <taxon>Lipomycetes</taxon>
        <taxon>Lipomycetales</taxon>
        <taxon>Lipomycetaceae</taxon>
        <taxon>Lipomyces</taxon>
    </lineage>
</organism>
<keyword evidence="2" id="KW-1185">Reference proteome</keyword>
<dbReference type="OrthoDB" id="408373at2759"/>
<evidence type="ECO:0000313" key="2">
    <source>
        <dbReference type="Proteomes" id="UP000094385"/>
    </source>
</evidence>
<dbReference type="Gene3D" id="3.40.50.1820">
    <property type="entry name" value="alpha/beta hydrolase"/>
    <property type="match status" value="1"/>
</dbReference>
<dbReference type="STRING" id="675824.A0A1E3PZ35"/>
<evidence type="ECO:0000313" key="1">
    <source>
        <dbReference type="EMBL" id="ODQ70047.1"/>
    </source>
</evidence>
<dbReference type="Proteomes" id="UP000094385">
    <property type="component" value="Unassembled WGS sequence"/>
</dbReference>
<sequence length="185" mass="21175">MWDRADSPFAVAFWPWSLLAQPEPLPERLLAADPTMIIDNALNTWGEKPNVVPPDVRLDYIDILRNPVRIHAIWEEYRAAATIDRQRDADDIATGRRIQCPLLALWSGQSGLASWYAQGGVHWRSGRTGATECRDIQWKGATFPPKNIQTNCINIEGFLLLSLINLSEHVRFLYRCTSRLFLYIQ</sequence>
<accession>A0A1E3PZ35</accession>